<dbReference type="Proteomes" id="UP001234178">
    <property type="component" value="Unassembled WGS sequence"/>
</dbReference>
<protein>
    <submittedName>
        <fullName evidence="3">Uncharacterized protein</fullName>
    </submittedName>
</protein>
<feature type="transmembrane region" description="Helical" evidence="2">
    <location>
        <begin position="164"/>
        <end position="185"/>
    </location>
</feature>
<evidence type="ECO:0000313" key="3">
    <source>
        <dbReference type="EMBL" id="KAK4030895.1"/>
    </source>
</evidence>
<feature type="compositionally biased region" description="Basic and acidic residues" evidence="1">
    <location>
        <begin position="203"/>
        <end position="214"/>
    </location>
</feature>
<keyword evidence="4" id="KW-1185">Reference proteome</keyword>
<name>A0ABR0B0J3_9CRUS</name>
<proteinExistence type="predicted"/>
<keyword evidence="2" id="KW-0812">Transmembrane</keyword>
<gene>
    <name evidence="3" type="ORF">OUZ56_024281</name>
</gene>
<accession>A0ABR0B0J3</accession>
<evidence type="ECO:0000256" key="2">
    <source>
        <dbReference type="SAM" id="Phobius"/>
    </source>
</evidence>
<evidence type="ECO:0000313" key="4">
    <source>
        <dbReference type="Proteomes" id="UP001234178"/>
    </source>
</evidence>
<comment type="caution">
    <text evidence="3">The sequence shown here is derived from an EMBL/GenBank/DDBJ whole genome shotgun (WGS) entry which is preliminary data.</text>
</comment>
<dbReference type="EMBL" id="JAOYFB010000039">
    <property type="protein sequence ID" value="KAK4030895.1"/>
    <property type="molecule type" value="Genomic_DNA"/>
</dbReference>
<evidence type="ECO:0000256" key="1">
    <source>
        <dbReference type="SAM" id="MobiDB-lite"/>
    </source>
</evidence>
<keyword evidence="2" id="KW-0472">Membrane</keyword>
<feature type="region of interest" description="Disordered" evidence="1">
    <location>
        <begin position="203"/>
        <end position="222"/>
    </location>
</feature>
<sequence>MPSVGRDAGPAPSIMDSFAAIVVRDTVLFKDQPGISISESSWTIVADVLFQNEEEAIVIVENHLDEMSLAAKHKKDGANFEKMDAHTAWRDTTSFMAADKIEKKVLLLSRAVNNSKSGSRHVIKHLLQLEKLQSTAAMTHNQILKLLDSPLSTNCSNATYPFEWIVAFIFTSLAIGGLAGFTLRLTQWLNNHLKNNMGIYETTDYHPRGRKSDPAGKPLSMP</sequence>
<organism evidence="3 4">
    <name type="scientific">Daphnia magna</name>
    <dbReference type="NCBI Taxonomy" id="35525"/>
    <lineage>
        <taxon>Eukaryota</taxon>
        <taxon>Metazoa</taxon>
        <taxon>Ecdysozoa</taxon>
        <taxon>Arthropoda</taxon>
        <taxon>Crustacea</taxon>
        <taxon>Branchiopoda</taxon>
        <taxon>Diplostraca</taxon>
        <taxon>Cladocera</taxon>
        <taxon>Anomopoda</taxon>
        <taxon>Daphniidae</taxon>
        <taxon>Daphnia</taxon>
    </lineage>
</organism>
<keyword evidence="2" id="KW-1133">Transmembrane helix</keyword>
<reference evidence="3 4" key="1">
    <citation type="journal article" date="2023" name="Nucleic Acids Res.">
        <title>The hologenome of Daphnia magna reveals possible DNA methylation and microbiome-mediated evolution of the host genome.</title>
        <authorList>
            <person name="Chaturvedi A."/>
            <person name="Li X."/>
            <person name="Dhandapani V."/>
            <person name="Marshall H."/>
            <person name="Kissane S."/>
            <person name="Cuenca-Cambronero M."/>
            <person name="Asole G."/>
            <person name="Calvet F."/>
            <person name="Ruiz-Romero M."/>
            <person name="Marangio P."/>
            <person name="Guigo R."/>
            <person name="Rago D."/>
            <person name="Mirbahai L."/>
            <person name="Eastwood N."/>
            <person name="Colbourne J.K."/>
            <person name="Zhou J."/>
            <person name="Mallon E."/>
            <person name="Orsini L."/>
        </authorList>
    </citation>
    <scope>NUCLEOTIDE SEQUENCE [LARGE SCALE GENOMIC DNA]</scope>
    <source>
        <strain evidence="3">LRV0_1</strain>
    </source>
</reference>